<dbReference type="PANTHER" id="PTHR43317:SF1">
    <property type="entry name" value="THERMOSPERMINE SYNTHASE ACAULIS5"/>
    <property type="match status" value="1"/>
</dbReference>
<dbReference type="Pfam" id="PF01564">
    <property type="entry name" value="Spermine_synth"/>
    <property type="match status" value="1"/>
</dbReference>
<dbReference type="PANTHER" id="PTHR43317">
    <property type="entry name" value="THERMOSPERMINE SYNTHASE ACAULIS5"/>
    <property type="match status" value="1"/>
</dbReference>
<dbReference type="AlphaFoldDB" id="Q1N2P2"/>
<organism evidence="2 3">
    <name type="scientific">Bermanella marisrubri</name>
    <dbReference type="NCBI Taxonomy" id="207949"/>
    <lineage>
        <taxon>Bacteria</taxon>
        <taxon>Pseudomonadati</taxon>
        <taxon>Pseudomonadota</taxon>
        <taxon>Gammaproteobacteria</taxon>
        <taxon>Oceanospirillales</taxon>
        <taxon>Oceanospirillaceae</taxon>
        <taxon>Bermanella</taxon>
    </lineage>
</organism>
<dbReference type="SUPFAM" id="SSF53335">
    <property type="entry name" value="S-adenosyl-L-methionine-dependent methyltransferases"/>
    <property type="match status" value="1"/>
</dbReference>
<dbReference type="HOGENOM" id="CLU_092438_0_0_6"/>
<sequence length="178" mass="20148">MAVIYQKHTADCHYEVRTAGSSIRLYSNSVLHTQYNPNQVISGAIWDLLVLPAFFKASSPRKVLLLGLGGGALVKMIQYFFPKAQIDCVELDPQHIYIAKRFFKISGVTIHQGDAYEFLKKNRKKFDWVIDDVFGHLDGNPLRQTSLNDTLYTRALTYDGLLSINIIDDVEGHSSLKK</sequence>
<dbReference type="Proteomes" id="UP000004263">
    <property type="component" value="Unassembled WGS sequence"/>
</dbReference>
<dbReference type="GO" id="GO:0006596">
    <property type="term" value="P:polyamine biosynthetic process"/>
    <property type="evidence" value="ECO:0007669"/>
    <property type="project" value="UniProtKB-KW"/>
</dbReference>
<dbReference type="Gene3D" id="3.40.50.150">
    <property type="entry name" value="Vaccinia Virus protein VP39"/>
    <property type="match status" value="1"/>
</dbReference>
<dbReference type="CDD" id="cd02440">
    <property type="entry name" value="AdoMet_MTases"/>
    <property type="match status" value="1"/>
</dbReference>
<dbReference type="EMBL" id="AAQH01000006">
    <property type="protein sequence ID" value="EAT12627.1"/>
    <property type="molecule type" value="Genomic_DNA"/>
</dbReference>
<accession>Q1N2P2</accession>
<dbReference type="OrthoDB" id="191025at2"/>
<name>Q1N2P2_9GAMM</name>
<evidence type="ECO:0008006" key="4">
    <source>
        <dbReference type="Google" id="ProtNLM"/>
    </source>
</evidence>
<feature type="non-terminal residue" evidence="2">
    <location>
        <position position="178"/>
    </location>
</feature>
<evidence type="ECO:0000256" key="1">
    <source>
        <dbReference type="ARBA" id="ARBA00023115"/>
    </source>
</evidence>
<reference evidence="2 3" key="1">
    <citation type="submission" date="2006-03" db="EMBL/GenBank/DDBJ databases">
        <authorList>
            <person name="Pinhassi J."/>
            <person name="Pedros-Alio C."/>
            <person name="Ferriera S."/>
            <person name="Johnson J."/>
            <person name="Kravitz S."/>
            <person name="Halpern A."/>
            <person name="Remington K."/>
            <person name="Beeson K."/>
            <person name="Tran B."/>
            <person name="Rogers Y.-H."/>
            <person name="Friedman R."/>
            <person name="Venter J.C."/>
        </authorList>
    </citation>
    <scope>NUCLEOTIDE SEQUENCE [LARGE SCALE GENOMIC DNA]</scope>
    <source>
        <strain evidence="2 3">RED65</strain>
    </source>
</reference>
<comment type="caution">
    <text evidence="2">The sequence shown here is derived from an EMBL/GenBank/DDBJ whole genome shotgun (WGS) entry which is preliminary data.</text>
</comment>
<evidence type="ECO:0000313" key="3">
    <source>
        <dbReference type="Proteomes" id="UP000004263"/>
    </source>
</evidence>
<dbReference type="STRING" id="207949.RED65_07018"/>
<proteinExistence type="predicted"/>
<keyword evidence="3" id="KW-1185">Reference proteome</keyword>
<gene>
    <name evidence="2" type="ORF">RED65_07018</name>
</gene>
<keyword evidence="1" id="KW-0620">Polyamine biosynthesis</keyword>
<dbReference type="InterPro" id="IPR029063">
    <property type="entry name" value="SAM-dependent_MTases_sf"/>
</dbReference>
<evidence type="ECO:0000313" key="2">
    <source>
        <dbReference type="EMBL" id="EAT12627.1"/>
    </source>
</evidence>
<protein>
    <recommendedName>
        <fullName evidence="4">Spermidine synthase</fullName>
    </recommendedName>
</protein>